<protein>
    <submittedName>
        <fullName evidence="8">RNA polymerase sigma-70 factor, sigma-E family</fullName>
    </submittedName>
</protein>
<feature type="domain" description="RNA polymerase sigma-70 region 2" evidence="6">
    <location>
        <begin position="20"/>
        <end position="77"/>
    </location>
</feature>
<evidence type="ECO:0000313" key="9">
    <source>
        <dbReference type="Proteomes" id="UP000185124"/>
    </source>
</evidence>
<evidence type="ECO:0000256" key="4">
    <source>
        <dbReference type="ARBA" id="ARBA00023125"/>
    </source>
</evidence>
<accession>A0A1N6B4M4</accession>
<dbReference type="GO" id="GO:0006352">
    <property type="term" value="P:DNA-templated transcription initiation"/>
    <property type="evidence" value="ECO:0007669"/>
    <property type="project" value="InterPro"/>
</dbReference>
<dbReference type="InterPro" id="IPR014284">
    <property type="entry name" value="RNA_pol_sigma-70_dom"/>
</dbReference>
<dbReference type="SUPFAM" id="SSF88946">
    <property type="entry name" value="Sigma2 domain of RNA polymerase sigma factors"/>
    <property type="match status" value="1"/>
</dbReference>
<dbReference type="NCBIfam" id="TIGR02937">
    <property type="entry name" value="sigma70-ECF"/>
    <property type="match status" value="1"/>
</dbReference>
<dbReference type="Proteomes" id="UP000185124">
    <property type="component" value="Unassembled WGS sequence"/>
</dbReference>
<dbReference type="GO" id="GO:0016987">
    <property type="term" value="F:sigma factor activity"/>
    <property type="evidence" value="ECO:0007669"/>
    <property type="project" value="UniProtKB-KW"/>
</dbReference>
<name>A0A1N6B4M4_9ACTN</name>
<dbReference type="InterPro" id="IPR013324">
    <property type="entry name" value="RNA_pol_sigma_r3/r4-like"/>
</dbReference>
<dbReference type="Pfam" id="PF04542">
    <property type="entry name" value="Sigma70_r2"/>
    <property type="match status" value="1"/>
</dbReference>
<proteinExistence type="inferred from homology"/>
<evidence type="ECO:0000256" key="2">
    <source>
        <dbReference type="ARBA" id="ARBA00023015"/>
    </source>
</evidence>
<dbReference type="EMBL" id="FSQT01000002">
    <property type="protein sequence ID" value="SIN41024.1"/>
    <property type="molecule type" value="Genomic_DNA"/>
</dbReference>
<dbReference type="AlphaFoldDB" id="A0A1N6B4M4"/>
<keyword evidence="9" id="KW-1185">Reference proteome</keyword>
<sequence>MVMGRRVDDADFREFVEVRYGDLLRTAYLLTGTRDTAQDLVHDALLKAMRHWRTVDEPMAYVRRVMVNERTSRWRRLGLRELLTAAVPDRSRPDSTEAVVVRDELQAALDRLPVRMRAVLVLRYWEDLSEAEIAKTMGCSVGTVKSQAARGLARMREVLRLAPVARPAVRGELMRERA</sequence>
<keyword evidence="3" id="KW-0731">Sigma factor</keyword>
<evidence type="ECO:0000256" key="1">
    <source>
        <dbReference type="ARBA" id="ARBA00010641"/>
    </source>
</evidence>
<dbReference type="PANTHER" id="PTHR43133">
    <property type="entry name" value="RNA POLYMERASE ECF-TYPE SIGMA FACTO"/>
    <property type="match status" value="1"/>
</dbReference>
<dbReference type="GO" id="GO:0003677">
    <property type="term" value="F:DNA binding"/>
    <property type="evidence" value="ECO:0007669"/>
    <property type="project" value="UniProtKB-KW"/>
</dbReference>
<evidence type="ECO:0000256" key="3">
    <source>
        <dbReference type="ARBA" id="ARBA00023082"/>
    </source>
</evidence>
<dbReference type="Gene3D" id="1.10.10.10">
    <property type="entry name" value="Winged helix-like DNA-binding domain superfamily/Winged helix DNA-binding domain"/>
    <property type="match status" value="1"/>
</dbReference>
<dbReference type="Pfam" id="PF08281">
    <property type="entry name" value="Sigma70_r4_2"/>
    <property type="match status" value="1"/>
</dbReference>
<keyword evidence="2" id="KW-0805">Transcription regulation</keyword>
<dbReference type="InterPro" id="IPR013325">
    <property type="entry name" value="RNA_pol_sigma_r2"/>
</dbReference>
<dbReference type="NCBIfam" id="TIGR02983">
    <property type="entry name" value="SigE-fam_strep"/>
    <property type="match status" value="1"/>
</dbReference>
<dbReference type="STRING" id="709881.SAMN04489832_6649"/>
<keyword evidence="5" id="KW-0804">Transcription</keyword>
<dbReference type="SUPFAM" id="SSF88659">
    <property type="entry name" value="Sigma3 and sigma4 domains of RNA polymerase sigma factors"/>
    <property type="match status" value="1"/>
</dbReference>
<organism evidence="8 9">
    <name type="scientific">Micromonospora cremea</name>
    <dbReference type="NCBI Taxonomy" id="709881"/>
    <lineage>
        <taxon>Bacteria</taxon>
        <taxon>Bacillati</taxon>
        <taxon>Actinomycetota</taxon>
        <taxon>Actinomycetes</taxon>
        <taxon>Micromonosporales</taxon>
        <taxon>Micromonosporaceae</taxon>
        <taxon>Micromonospora</taxon>
    </lineage>
</organism>
<dbReference type="InterPro" id="IPR036388">
    <property type="entry name" value="WH-like_DNA-bd_sf"/>
</dbReference>
<dbReference type="InterPro" id="IPR039425">
    <property type="entry name" value="RNA_pol_sigma-70-like"/>
</dbReference>
<comment type="similarity">
    <text evidence="1">Belongs to the sigma-70 factor family. ECF subfamily.</text>
</comment>
<reference evidence="9" key="1">
    <citation type="submission" date="2016-12" db="EMBL/GenBank/DDBJ databases">
        <authorList>
            <person name="Varghese N."/>
            <person name="Submissions S."/>
        </authorList>
    </citation>
    <scope>NUCLEOTIDE SEQUENCE [LARGE SCALE GENOMIC DNA]</scope>
    <source>
        <strain evidence="9">DSM 45599</strain>
    </source>
</reference>
<gene>
    <name evidence="8" type="ORF">SAMN04489832_6649</name>
</gene>
<evidence type="ECO:0000256" key="5">
    <source>
        <dbReference type="ARBA" id="ARBA00023163"/>
    </source>
</evidence>
<dbReference type="Gene3D" id="1.10.1740.10">
    <property type="match status" value="1"/>
</dbReference>
<dbReference type="PANTHER" id="PTHR43133:SF50">
    <property type="entry name" value="ECF RNA POLYMERASE SIGMA FACTOR SIGM"/>
    <property type="match status" value="1"/>
</dbReference>
<evidence type="ECO:0000313" key="8">
    <source>
        <dbReference type="EMBL" id="SIN41024.1"/>
    </source>
</evidence>
<dbReference type="InterPro" id="IPR007627">
    <property type="entry name" value="RNA_pol_sigma70_r2"/>
</dbReference>
<dbReference type="InterPro" id="IPR013249">
    <property type="entry name" value="RNA_pol_sigma70_r4_t2"/>
</dbReference>
<dbReference type="CDD" id="cd06171">
    <property type="entry name" value="Sigma70_r4"/>
    <property type="match status" value="1"/>
</dbReference>
<evidence type="ECO:0000259" key="7">
    <source>
        <dbReference type="Pfam" id="PF08281"/>
    </source>
</evidence>
<dbReference type="InterPro" id="IPR014325">
    <property type="entry name" value="RNA_pol_sigma-E_actinobac"/>
</dbReference>
<evidence type="ECO:0000259" key="6">
    <source>
        <dbReference type="Pfam" id="PF04542"/>
    </source>
</evidence>
<feature type="domain" description="RNA polymerase sigma factor 70 region 4 type 2" evidence="7">
    <location>
        <begin position="103"/>
        <end position="155"/>
    </location>
</feature>
<keyword evidence="4" id="KW-0238">DNA-binding</keyword>